<feature type="region of interest" description="Disordered" evidence="1">
    <location>
        <begin position="88"/>
        <end position="127"/>
    </location>
</feature>
<evidence type="ECO:0000256" key="2">
    <source>
        <dbReference type="SAM" id="SignalP"/>
    </source>
</evidence>
<evidence type="ECO:0000313" key="5">
    <source>
        <dbReference type="Proteomes" id="UP000609121"/>
    </source>
</evidence>
<keyword evidence="5" id="KW-1185">Reference proteome</keyword>
<gene>
    <name evidence="4" type="ORF">ICN82_04860</name>
</gene>
<dbReference type="EMBL" id="JACVXA010000009">
    <property type="protein sequence ID" value="MBE3637533.1"/>
    <property type="molecule type" value="Genomic_DNA"/>
</dbReference>
<name>A0A8J6YQ79_9RHOB</name>
<dbReference type="Pfam" id="PF08239">
    <property type="entry name" value="SH3_3"/>
    <property type="match status" value="1"/>
</dbReference>
<evidence type="ECO:0000313" key="4">
    <source>
        <dbReference type="EMBL" id="MBE3637533.1"/>
    </source>
</evidence>
<evidence type="ECO:0000259" key="3">
    <source>
        <dbReference type="Pfam" id="PF08239"/>
    </source>
</evidence>
<reference evidence="4" key="1">
    <citation type="submission" date="2020-09" db="EMBL/GenBank/DDBJ databases">
        <title>A novel bacterium of genus Mangrovicoccus, isolated from South China Sea.</title>
        <authorList>
            <person name="Huang H."/>
            <person name="Mo K."/>
            <person name="Hu Y."/>
        </authorList>
    </citation>
    <scope>NUCLEOTIDE SEQUENCE</scope>
    <source>
        <strain evidence="4">HB182678</strain>
    </source>
</reference>
<sequence>MIRRLLLFFALLLPLPAPAQDGPEGAVIVRPVQIALRGGPGATYPTVATVYKGDRLAVLERRRGWLRVLVPRGGIQVEGWLNAAFAEEATRDRPREPGDWPGPGHGQGGWPPGGRDPPRPGRHYGGHGAIEALPGPVFCARRRDGPACEAQITVLADRAAGGARIACGAVLAWRDGRDGPVRRTRQEIWLDLPVATGRGGTRITLGFDLPPSAGLPRDAVLARLDCRWH</sequence>
<feature type="signal peptide" evidence="2">
    <location>
        <begin position="1"/>
        <end position="19"/>
    </location>
</feature>
<evidence type="ECO:0000256" key="1">
    <source>
        <dbReference type="SAM" id="MobiDB-lite"/>
    </source>
</evidence>
<dbReference type="InterPro" id="IPR003646">
    <property type="entry name" value="SH3-like_bac-type"/>
</dbReference>
<feature type="compositionally biased region" description="Gly residues" evidence="1">
    <location>
        <begin position="101"/>
        <end position="112"/>
    </location>
</feature>
<feature type="domain" description="SH3b" evidence="3">
    <location>
        <begin position="35"/>
        <end position="84"/>
    </location>
</feature>
<accession>A0A8J6YQ79</accession>
<dbReference type="RefSeq" id="WP_193180259.1">
    <property type="nucleotide sequence ID" value="NZ_JACVXA010000009.1"/>
</dbReference>
<dbReference type="AlphaFoldDB" id="A0A8J6YQ79"/>
<protein>
    <submittedName>
        <fullName evidence="4">SH3 domain-containing protein</fullName>
    </submittedName>
</protein>
<comment type="caution">
    <text evidence="4">The sequence shown here is derived from an EMBL/GenBank/DDBJ whole genome shotgun (WGS) entry which is preliminary data.</text>
</comment>
<keyword evidence="2" id="KW-0732">Signal</keyword>
<feature type="chain" id="PRO_5035202070" evidence="2">
    <location>
        <begin position="20"/>
        <end position="229"/>
    </location>
</feature>
<dbReference type="Proteomes" id="UP000609121">
    <property type="component" value="Unassembled WGS sequence"/>
</dbReference>
<proteinExistence type="predicted"/>
<dbReference type="Gene3D" id="2.30.30.40">
    <property type="entry name" value="SH3 Domains"/>
    <property type="match status" value="1"/>
</dbReference>
<feature type="compositionally biased region" description="Basic and acidic residues" evidence="1">
    <location>
        <begin position="88"/>
        <end position="98"/>
    </location>
</feature>
<organism evidence="4 5">
    <name type="scientific">Mangrovicoccus algicola</name>
    <dbReference type="NCBI Taxonomy" id="2771008"/>
    <lineage>
        <taxon>Bacteria</taxon>
        <taxon>Pseudomonadati</taxon>
        <taxon>Pseudomonadota</taxon>
        <taxon>Alphaproteobacteria</taxon>
        <taxon>Rhodobacterales</taxon>
        <taxon>Paracoccaceae</taxon>
        <taxon>Mangrovicoccus</taxon>
    </lineage>
</organism>